<evidence type="ECO:0000256" key="6">
    <source>
        <dbReference type="ARBA" id="ARBA00023034"/>
    </source>
</evidence>
<name>A0A9Q1BLY5_HOLLE</name>
<dbReference type="Pfam" id="PF08700">
    <property type="entry name" value="VPS51_Exo84_N"/>
    <property type="match status" value="1"/>
</dbReference>
<dbReference type="GO" id="GO:0015031">
    <property type="term" value="P:protein transport"/>
    <property type="evidence" value="ECO:0007669"/>
    <property type="project" value="UniProtKB-KW"/>
</dbReference>
<keyword evidence="7" id="KW-0472">Membrane</keyword>
<dbReference type="Proteomes" id="UP001152320">
    <property type="component" value="Chromosome 14"/>
</dbReference>
<keyword evidence="10" id="KW-1185">Reference proteome</keyword>
<evidence type="ECO:0000313" key="9">
    <source>
        <dbReference type="EMBL" id="KAJ8028956.1"/>
    </source>
</evidence>
<gene>
    <name evidence="9" type="ORF">HOLleu_28218</name>
</gene>
<reference evidence="9" key="1">
    <citation type="submission" date="2021-10" db="EMBL/GenBank/DDBJ databases">
        <title>Tropical sea cucumber genome reveals ecological adaptation and Cuvierian tubules defense mechanism.</title>
        <authorList>
            <person name="Chen T."/>
        </authorList>
    </citation>
    <scope>NUCLEOTIDE SEQUENCE</scope>
    <source>
        <strain evidence="9">Nanhai2018</strain>
        <tissue evidence="9">Muscle</tissue>
    </source>
</reference>
<comment type="caution">
    <text evidence="9">The sequence shown here is derived from an EMBL/GenBank/DDBJ whole genome shotgun (WGS) entry which is preliminary data.</text>
</comment>
<keyword evidence="5" id="KW-0653">Protein transport</keyword>
<comment type="similarity">
    <text evidence="2">Belongs to the COG1 family.</text>
</comment>
<evidence type="ECO:0000256" key="3">
    <source>
        <dbReference type="ARBA" id="ARBA00020978"/>
    </source>
</evidence>
<dbReference type="EMBL" id="JAIZAY010000014">
    <property type="protein sequence ID" value="KAJ8028956.1"/>
    <property type="molecule type" value="Genomic_DNA"/>
</dbReference>
<dbReference type="InterPro" id="IPR033370">
    <property type="entry name" value="COG1"/>
</dbReference>
<feature type="region of interest" description="Disordered" evidence="8">
    <location>
        <begin position="904"/>
        <end position="930"/>
    </location>
</feature>
<accession>A0A9Q1BLY5</accession>
<keyword evidence="4" id="KW-0813">Transport</keyword>
<dbReference type="GO" id="GO:0017119">
    <property type="term" value="C:Golgi transport complex"/>
    <property type="evidence" value="ECO:0007669"/>
    <property type="project" value="InterPro"/>
</dbReference>
<organism evidence="9 10">
    <name type="scientific">Holothuria leucospilota</name>
    <name type="common">Black long sea cucumber</name>
    <name type="synonym">Mertensiothuria leucospilota</name>
    <dbReference type="NCBI Taxonomy" id="206669"/>
    <lineage>
        <taxon>Eukaryota</taxon>
        <taxon>Metazoa</taxon>
        <taxon>Echinodermata</taxon>
        <taxon>Eleutherozoa</taxon>
        <taxon>Echinozoa</taxon>
        <taxon>Holothuroidea</taxon>
        <taxon>Aspidochirotacea</taxon>
        <taxon>Aspidochirotida</taxon>
        <taxon>Holothuriidae</taxon>
        <taxon>Holothuria</taxon>
    </lineage>
</organism>
<evidence type="ECO:0000256" key="2">
    <source>
        <dbReference type="ARBA" id="ARBA00006653"/>
    </source>
</evidence>
<evidence type="ECO:0000256" key="8">
    <source>
        <dbReference type="SAM" id="MobiDB-lite"/>
    </source>
</evidence>
<dbReference type="GO" id="GO:0000139">
    <property type="term" value="C:Golgi membrane"/>
    <property type="evidence" value="ECO:0007669"/>
    <property type="project" value="UniProtKB-SubCell"/>
</dbReference>
<dbReference type="PANTHER" id="PTHR31658">
    <property type="entry name" value="CONSERVED OLIGOMERIC GOLGI COMPLEX SUBUNIT 1"/>
    <property type="match status" value="1"/>
</dbReference>
<evidence type="ECO:0000256" key="7">
    <source>
        <dbReference type="ARBA" id="ARBA00023136"/>
    </source>
</evidence>
<dbReference type="AlphaFoldDB" id="A0A9Q1BLY5"/>
<evidence type="ECO:0000256" key="4">
    <source>
        <dbReference type="ARBA" id="ARBA00022448"/>
    </source>
</evidence>
<dbReference type="GO" id="GO:0006891">
    <property type="term" value="P:intra-Golgi vesicle-mediated transport"/>
    <property type="evidence" value="ECO:0007669"/>
    <property type="project" value="InterPro"/>
</dbReference>
<protein>
    <recommendedName>
        <fullName evidence="3">Conserved oligomeric Golgi complex subunit 1</fullName>
    </recommendedName>
</protein>
<dbReference type="OrthoDB" id="46189at2759"/>
<evidence type="ECO:0000256" key="5">
    <source>
        <dbReference type="ARBA" id="ARBA00022927"/>
    </source>
</evidence>
<proteinExistence type="inferred from homology"/>
<dbReference type="PANTHER" id="PTHR31658:SF0">
    <property type="entry name" value="CONSERVED OLIGOMERIC GOLGI COMPLEX SUBUNIT 1"/>
    <property type="match status" value="1"/>
</dbReference>
<keyword evidence="6" id="KW-0333">Golgi apparatus</keyword>
<evidence type="ECO:0000313" key="10">
    <source>
        <dbReference type="Proteomes" id="UP001152320"/>
    </source>
</evidence>
<evidence type="ECO:0000256" key="1">
    <source>
        <dbReference type="ARBA" id="ARBA00004395"/>
    </source>
</evidence>
<sequence length="961" mass="108308">MDADDLFVKYTVEEIRKIEKNTRSDIEKKKEDLRQMVGERYRDLIEAADTITEMKNCSVKILTSVQDLQKHCVNLQKTMMIRGMAGAASQNQKEIESKKKFYAISSEIKLLVDIPDRIWSALEGGHHLEATQLYLIACHVTSSLQLDSSTPQSAQILKWFPVLSRQWATLSHFKQNILQSSRNILKDFSMSDQKTAEALCSILLLEDSSPRQVFAEFLLARKSAIQSCLTPDLHNTSVKTQVCTVTSVAERTLRQIHSIFYNDEESGDSSSLLFDILSAVCDSHLQGKPGPYHIKLEVGNFGKYLPTHIKDFRPVLAAPATPIATSYLQQSVNQWVETCIGDVQHGVSKFLRHITTIKALTGIRDAVYELLEETEDDRASWKSVCEKVLKRRLSLWSEFLRSLFITRIQAIIQDSLDETVSETQRLISEATEKLEDSPEERNICSYIWRESGLDIPSEAAWDRGITTKKPLESGGLYMKTKAYTPQNQSICSALDNRVSVLLEDLANYTSESQPSQQRDKDLELVRTPPFDRYADNTTLFSFMQITSVRSTTKLCEFLKAQLLSCKVSLESLENTRQEEKPKIVDRALLLGRLCGSVVELCTSLKKAICIADIKESKADAVRSRSRLKRQSTSGDVLPEEKEWFSLVKVFQEQSEEAFKLWSNVTCSTLLEEFKFNLTDMSPSSTLKIITKWDKIEIQEETDDGKKVTSTILLPVQSSWYVQCLLFGLCEEISRIGGHALSRVTVSALIQDISQGLITCYQEHLKELQKGKDTLHQAQALQWVFDVRFFTSVMSGRGEDKKVNAAYQKQLKSVIDTLEGYIDPFDLDVFHPHLQQKLNSHCQRCSLLMGALTNPNKHLLSSHRAASSTYQEQHNVLPVAGSQLRFNLLPLSTVQGSALPAVQPAIPRIDPEPHKSKTRSPSTPNLFGSAGFHKSQTVPASLSSKFESLKTGWLSNLGVQSK</sequence>
<comment type="subcellular location">
    <subcellularLocation>
        <location evidence="1">Golgi apparatus membrane</location>
        <topology evidence="1">Peripheral membrane protein</topology>
    </subcellularLocation>
</comment>